<evidence type="ECO:0000256" key="3">
    <source>
        <dbReference type="ARBA" id="ARBA00023235"/>
    </source>
</evidence>
<reference evidence="6 7" key="1">
    <citation type="submission" date="2024-04" db="EMBL/GenBank/DDBJ databases">
        <authorList>
            <person name="Fracassetti M."/>
        </authorList>
    </citation>
    <scope>NUCLEOTIDE SEQUENCE [LARGE SCALE GENOMIC DNA]</scope>
</reference>
<keyword evidence="2 4" id="KW-0819">tRNA processing</keyword>
<dbReference type="InterPro" id="IPR020095">
    <property type="entry name" value="PsdUridine_synth_TruA_C"/>
</dbReference>
<dbReference type="EMBL" id="OZ034813">
    <property type="protein sequence ID" value="CAL1357979.1"/>
    <property type="molecule type" value="Genomic_DNA"/>
</dbReference>
<dbReference type="GO" id="GO:0160147">
    <property type="term" value="F:tRNA pseudouridine(38-40) synthase activity"/>
    <property type="evidence" value="ECO:0007669"/>
    <property type="project" value="UniProtKB-EC"/>
</dbReference>
<dbReference type="GO" id="GO:0031119">
    <property type="term" value="P:tRNA pseudouridine synthesis"/>
    <property type="evidence" value="ECO:0007669"/>
    <property type="project" value="TreeGrafter"/>
</dbReference>
<comment type="similarity">
    <text evidence="1 4">Belongs to the tRNA pseudouridine synthase TruA family.</text>
</comment>
<accession>A0AAV2CP10</accession>
<keyword evidence="3 4" id="KW-0413">Isomerase</keyword>
<dbReference type="InterPro" id="IPR020103">
    <property type="entry name" value="PsdUridine_synth_cat_dom_sf"/>
</dbReference>
<gene>
    <name evidence="6" type="ORF">LTRI10_LOCUS5569</name>
</gene>
<evidence type="ECO:0000313" key="7">
    <source>
        <dbReference type="Proteomes" id="UP001497516"/>
    </source>
</evidence>
<dbReference type="Gene3D" id="3.30.70.580">
    <property type="entry name" value="Pseudouridine synthase I, catalytic domain, N-terminal subdomain"/>
    <property type="match status" value="1"/>
</dbReference>
<dbReference type="InterPro" id="IPR001406">
    <property type="entry name" value="PsdUridine_synth_TruA"/>
</dbReference>
<dbReference type="GO" id="GO:0003723">
    <property type="term" value="F:RNA binding"/>
    <property type="evidence" value="ECO:0007669"/>
    <property type="project" value="InterPro"/>
</dbReference>
<dbReference type="Proteomes" id="UP001497516">
    <property type="component" value="Chromosome 1"/>
</dbReference>
<dbReference type="NCBIfam" id="TIGR00071">
    <property type="entry name" value="hisT_truA"/>
    <property type="match status" value="1"/>
</dbReference>
<name>A0AAV2CP10_9ROSI</name>
<feature type="domain" description="Pseudouridine synthase I TruA alpha/beta" evidence="5">
    <location>
        <begin position="328"/>
        <end position="435"/>
    </location>
</feature>
<proteinExistence type="inferred from homology"/>
<dbReference type="CDD" id="cd02570">
    <property type="entry name" value="PseudoU_synth_EcTruA"/>
    <property type="match status" value="1"/>
</dbReference>
<evidence type="ECO:0000256" key="2">
    <source>
        <dbReference type="ARBA" id="ARBA00022694"/>
    </source>
</evidence>
<comment type="catalytic activity">
    <reaction evidence="4">
        <text>uridine(38/39/40) in tRNA = pseudouridine(38/39/40) in tRNA</text>
        <dbReference type="Rhea" id="RHEA:22376"/>
        <dbReference type="Rhea" id="RHEA-COMP:10085"/>
        <dbReference type="Rhea" id="RHEA-COMP:10087"/>
        <dbReference type="ChEBI" id="CHEBI:65314"/>
        <dbReference type="ChEBI" id="CHEBI:65315"/>
        <dbReference type="EC" id="5.4.99.12"/>
    </reaction>
</comment>
<dbReference type="FunFam" id="3.30.70.580:FF:000001">
    <property type="entry name" value="tRNA pseudouridine synthase A"/>
    <property type="match status" value="1"/>
</dbReference>
<evidence type="ECO:0000313" key="6">
    <source>
        <dbReference type="EMBL" id="CAL1357979.1"/>
    </source>
</evidence>
<dbReference type="InterPro" id="IPR020094">
    <property type="entry name" value="TruA/RsuA/RluB/E/F_N"/>
</dbReference>
<feature type="domain" description="Pseudouridine synthase I TruA alpha/beta" evidence="5">
    <location>
        <begin position="188"/>
        <end position="288"/>
    </location>
</feature>
<evidence type="ECO:0000256" key="1">
    <source>
        <dbReference type="ARBA" id="ARBA00009375"/>
    </source>
</evidence>
<dbReference type="AlphaFoldDB" id="A0AAV2CP10"/>
<dbReference type="Pfam" id="PF01416">
    <property type="entry name" value="PseudoU_synth_1"/>
    <property type="match status" value="2"/>
</dbReference>
<dbReference type="PANTHER" id="PTHR11142:SF0">
    <property type="entry name" value="TRNA PSEUDOURIDINE SYNTHASE-LIKE 1"/>
    <property type="match status" value="1"/>
</dbReference>
<dbReference type="EC" id="5.4.99.12" evidence="4"/>
<dbReference type="HAMAP" id="MF_00171">
    <property type="entry name" value="TruA"/>
    <property type="match status" value="1"/>
</dbReference>
<dbReference type="InterPro" id="IPR020097">
    <property type="entry name" value="PsdUridine_synth_TruA_a/b_dom"/>
</dbReference>
<sequence>MELADSKSTNPKQCVQHRHLSLDLRNCHRAAPIPLLSQIQRHQWHPTPPHLLRNRRRRSVTPQLVMMSVILVDAVEVGGGAVALGAEESGKIEEELRSNESAKRTGWEALASGDSLQVSIALPPGSLHHNLLKTHSLQPGLHAATPATAIPDHSLINGLPLKIDCGRVVDADATVSTGFKDWKKWRLVVSYDGTRYAGWQFQESPPTIQGLLEKALTRATKLERKHLQVVGASRTDAGVHALGQVAQFLTPFNYDSLDRVHAALNGLLPEDIRVREIAPALPEFHARFSVTSKLYRYKIYNDAVMDPLLRHYAHHSHYKLDTSVMAEAATHFVGSHDFSAFANASRNDRVPNPVKTILRFDVSEMGQLIQLDVEGTGFLYRQVRNMVALLLQIGKQAIPPDIVPMILASLDRRELAKYALAAPPHGLCLVSVNYNQDHLPLPKLGSPAVSFGRHHTISRCKLPPSLL</sequence>
<organism evidence="6 7">
    <name type="scientific">Linum trigynum</name>
    <dbReference type="NCBI Taxonomy" id="586398"/>
    <lineage>
        <taxon>Eukaryota</taxon>
        <taxon>Viridiplantae</taxon>
        <taxon>Streptophyta</taxon>
        <taxon>Embryophyta</taxon>
        <taxon>Tracheophyta</taxon>
        <taxon>Spermatophyta</taxon>
        <taxon>Magnoliopsida</taxon>
        <taxon>eudicotyledons</taxon>
        <taxon>Gunneridae</taxon>
        <taxon>Pentapetalae</taxon>
        <taxon>rosids</taxon>
        <taxon>fabids</taxon>
        <taxon>Malpighiales</taxon>
        <taxon>Linaceae</taxon>
        <taxon>Linum</taxon>
    </lineage>
</organism>
<dbReference type="PANTHER" id="PTHR11142">
    <property type="entry name" value="PSEUDOURIDYLATE SYNTHASE"/>
    <property type="match status" value="1"/>
</dbReference>
<evidence type="ECO:0000259" key="5">
    <source>
        <dbReference type="Pfam" id="PF01416"/>
    </source>
</evidence>
<dbReference type="SUPFAM" id="SSF55120">
    <property type="entry name" value="Pseudouridine synthase"/>
    <property type="match status" value="1"/>
</dbReference>
<dbReference type="Gene3D" id="3.30.70.660">
    <property type="entry name" value="Pseudouridine synthase I, catalytic domain, C-terminal subdomain"/>
    <property type="match status" value="1"/>
</dbReference>
<protein>
    <recommendedName>
        <fullName evidence="4">tRNA pseudouridine synthase</fullName>
        <ecNumber evidence="4">5.4.99.12</ecNumber>
    </recommendedName>
</protein>
<keyword evidence="7" id="KW-1185">Reference proteome</keyword>
<evidence type="ECO:0000256" key="4">
    <source>
        <dbReference type="RuleBase" id="RU003792"/>
    </source>
</evidence>